<dbReference type="EMBL" id="LCFP01000010">
    <property type="protein sequence ID" value="KKS96460.1"/>
    <property type="molecule type" value="Genomic_DNA"/>
</dbReference>
<sequence>MNKNLIIGIITVAILAVGGIYLMSNRSEPVPEAAIDEQELTVPENDSLVEETIVTPNQSDETMEEDSEVKTFEIDASNFKFSLSEIRVNRGDRVRIVLNNTGGIHNWVIDEFNAKTKQIEGPATDTVEFTADRTGTFEYYCSVGQHRQNGMVGQLIVE</sequence>
<evidence type="ECO:0000256" key="1">
    <source>
        <dbReference type="ARBA" id="ARBA00022723"/>
    </source>
</evidence>
<accession>A0A0G1DEX1</accession>
<proteinExistence type="predicted"/>
<evidence type="ECO:0000313" key="5">
    <source>
        <dbReference type="EMBL" id="KKS96460.1"/>
    </source>
</evidence>
<dbReference type="PANTHER" id="PTHR38439:SF3">
    <property type="entry name" value="COPPER-RESISTANT CUPROPROTEIN COPI"/>
    <property type="match status" value="1"/>
</dbReference>
<protein>
    <submittedName>
        <fullName evidence="5">Plastocyanin</fullName>
    </submittedName>
</protein>
<keyword evidence="1" id="KW-0479">Metal-binding</keyword>
<dbReference type="InterPro" id="IPR050845">
    <property type="entry name" value="Cu-binding_ET"/>
</dbReference>
<dbReference type="GO" id="GO:0046872">
    <property type="term" value="F:metal ion binding"/>
    <property type="evidence" value="ECO:0007669"/>
    <property type="project" value="UniProtKB-KW"/>
</dbReference>
<keyword evidence="3" id="KW-0812">Transmembrane</keyword>
<dbReference type="STRING" id="1618443.UV73_C0010G0045"/>
<dbReference type="Gene3D" id="2.60.40.420">
    <property type="entry name" value="Cupredoxins - blue copper proteins"/>
    <property type="match status" value="1"/>
</dbReference>
<reference evidence="5 6" key="1">
    <citation type="journal article" date="2015" name="Nature">
        <title>rRNA introns, odd ribosomes, and small enigmatic genomes across a large radiation of phyla.</title>
        <authorList>
            <person name="Brown C.T."/>
            <person name="Hug L.A."/>
            <person name="Thomas B.C."/>
            <person name="Sharon I."/>
            <person name="Castelle C.J."/>
            <person name="Singh A."/>
            <person name="Wilkins M.J."/>
            <person name="Williams K.H."/>
            <person name="Banfield J.F."/>
        </authorList>
    </citation>
    <scope>NUCLEOTIDE SEQUENCE [LARGE SCALE GENOMIC DNA]</scope>
</reference>
<dbReference type="InterPro" id="IPR028096">
    <property type="entry name" value="EfeO_Cupredoxin"/>
</dbReference>
<dbReference type="PANTHER" id="PTHR38439">
    <property type="entry name" value="AURACYANIN-B"/>
    <property type="match status" value="1"/>
</dbReference>
<keyword evidence="3" id="KW-1133">Transmembrane helix</keyword>
<keyword evidence="3" id="KW-0472">Membrane</keyword>
<dbReference type="Pfam" id="PF13473">
    <property type="entry name" value="Cupredoxin_1"/>
    <property type="match status" value="1"/>
</dbReference>
<evidence type="ECO:0000259" key="4">
    <source>
        <dbReference type="Pfam" id="PF13473"/>
    </source>
</evidence>
<dbReference type="AlphaFoldDB" id="A0A0G1DEX1"/>
<dbReference type="SUPFAM" id="SSF49503">
    <property type="entry name" value="Cupredoxins"/>
    <property type="match status" value="1"/>
</dbReference>
<evidence type="ECO:0000256" key="2">
    <source>
        <dbReference type="ARBA" id="ARBA00023008"/>
    </source>
</evidence>
<feature type="transmembrane region" description="Helical" evidence="3">
    <location>
        <begin position="6"/>
        <end position="23"/>
    </location>
</feature>
<keyword evidence="2" id="KW-0186">Copper</keyword>
<dbReference type="InterPro" id="IPR008972">
    <property type="entry name" value="Cupredoxin"/>
</dbReference>
<gene>
    <name evidence="5" type="ORF">UV73_C0010G0045</name>
</gene>
<organism evidence="5 6">
    <name type="scientific">Candidatus Gottesmanbacteria bacterium GW2011_GWA2_43_14</name>
    <dbReference type="NCBI Taxonomy" id="1618443"/>
    <lineage>
        <taxon>Bacteria</taxon>
        <taxon>Candidatus Gottesmaniibacteriota</taxon>
    </lineage>
</organism>
<evidence type="ECO:0000313" key="6">
    <source>
        <dbReference type="Proteomes" id="UP000034894"/>
    </source>
</evidence>
<name>A0A0G1DEX1_9BACT</name>
<evidence type="ECO:0000256" key="3">
    <source>
        <dbReference type="SAM" id="Phobius"/>
    </source>
</evidence>
<feature type="domain" description="EfeO-type cupredoxin-like" evidence="4">
    <location>
        <begin position="65"/>
        <end position="157"/>
    </location>
</feature>
<dbReference type="PROSITE" id="PS00079">
    <property type="entry name" value="MULTICOPPER_OXIDASE1"/>
    <property type="match status" value="1"/>
</dbReference>
<comment type="caution">
    <text evidence="5">The sequence shown here is derived from an EMBL/GenBank/DDBJ whole genome shotgun (WGS) entry which is preliminary data.</text>
</comment>
<dbReference type="Proteomes" id="UP000034894">
    <property type="component" value="Unassembled WGS sequence"/>
</dbReference>
<dbReference type="InterPro" id="IPR033138">
    <property type="entry name" value="Cu_oxidase_CS"/>
</dbReference>